<dbReference type="OrthoDB" id="9796461at2"/>
<organism evidence="4 5">
    <name type="scientific">Komagataeibacter sucrofermentans</name>
    <dbReference type="NCBI Taxonomy" id="1053551"/>
    <lineage>
        <taxon>Bacteria</taxon>
        <taxon>Pseudomonadati</taxon>
        <taxon>Pseudomonadota</taxon>
        <taxon>Alphaproteobacteria</taxon>
        <taxon>Acetobacterales</taxon>
        <taxon>Acetobacteraceae</taxon>
        <taxon>Komagataeibacter</taxon>
    </lineage>
</organism>
<dbReference type="InterPro" id="IPR002656">
    <property type="entry name" value="Acyl_transf_3_dom"/>
</dbReference>
<dbReference type="InterPro" id="IPR043968">
    <property type="entry name" value="SGNH"/>
</dbReference>
<keyword evidence="1" id="KW-1133">Transmembrane helix</keyword>
<evidence type="ECO:0000259" key="3">
    <source>
        <dbReference type="Pfam" id="PF19040"/>
    </source>
</evidence>
<evidence type="ECO:0000313" key="4">
    <source>
        <dbReference type="EMBL" id="PYD80523.1"/>
    </source>
</evidence>
<protein>
    <submittedName>
        <fullName evidence="4">Acyltransferase</fullName>
    </submittedName>
</protein>
<reference evidence="4 5" key="1">
    <citation type="submission" date="2017-07" db="EMBL/GenBank/DDBJ databases">
        <title>A draft genome sequence of Komagataeibacter sucrofermentans LMG 18788.</title>
        <authorList>
            <person name="Skraban J."/>
            <person name="Cleenwerck I."/>
            <person name="Vandamme P."/>
            <person name="Trcek J."/>
        </authorList>
    </citation>
    <scope>NUCLEOTIDE SEQUENCE [LARGE SCALE GENOMIC DNA]</scope>
    <source>
        <strain evidence="4 5">LMG 18788</strain>
    </source>
</reference>
<feature type="domain" description="SGNH" evidence="3">
    <location>
        <begin position="407"/>
        <end position="654"/>
    </location>
</feature>
<keyword evidence="4" id="KW-0012">Acyltransferase</keyword>
<feature type="transmembrane region" description="Helical" evidence="1">
    <location>
        <begin position="251"/>
        <end position="269"/>
    </location>
</feature>
<keyword evidence="5" id="KW-1185">Reference proteome</keyword>
<accession>A0A318R3K9</accession>
<dbReference type="AlphaFoldDB" id="A0A318R3K9"/>
<sequence length="673" mass="72495">MAPDPSRRYRRDIDGLRAIAVTAVVLFHAGLYPLKSGFTGVDIFFVISGFLIGGIVYRDVGAGRFHFDAFYARRAARILPALMAVIAFVTILGLVLASPQDYRQIAIGAMAALSGWSNILFWRQINYFSPDAHLDPFLMTWSLGVEEQFYLLFPFLLLALRRTARPFVLGVIGVLCLGSLTLAVIGMGRWPTAVFYLLPTRAWELGAGTFLAIARSRATKPLPALAANILGFSGIGLVVLSVCLFNEHTPFPGLAALLPVGGTLALLLAEGSVFNRLVLSARPFVGVGLVSYSWYLWHWPLMALTWLCMAQAPGPTQLVGVAVVSLGLAVLSWRYIEQPFRHARLPNHTVLLRYGSATALCGVALSVIYMSHGFPARFNPALQLTEASLAAGRGGSCLANYGDAQPNTGSACVHETGHLQIALLGDSHAAALAPALSRIAREGGYDFVQFTKSSCPPLMGATRLMPQHPGHAATCALYNERAINLVASNPEVQLVVLTGYWSAPYETDAGDDAYVDPRHPVDDGVVAGIARMRAALIRTETILTHAGKKVIVLGDVPHFRLDPAREAVTAFMPVRSWIEHRLDPDLARADGIAPLPWVATPSRSIENAVRAAATAIGGITYASLHDRFCTPQGCRFSRDSASLYVDSQHLSDMGGTFALNGLIDVAPSTMANR</sequence>
<feature type="transmembrane region" description="Helical" evidence="1">
    <location>
        <begin position="78"/>
        <end position="98"/>
    </location>
</feature>
<evidence type="ECO:0000259" key="2">
    <source>
        <dbReference type="Pfam" id="PF01757"/>
    </source>
</evidence>
<evidence type="ECO:0000256" key="1">
    <source>
        <dbReference type="SAM" id="Phobius"/>
    </source>
</evidence>
<dbReference type="GO" id="GO:0009103">
    <property type="term" value="P:lipopolysaccharide biosynthetic process"/>
    <property type="evidence" value="ECO:0007669"/>
    <property type="project" value="TreeGrafter"/>
</dbReference>
<comment type="caution">
    <text evidence="4">The sequence shown here is derived from an EMBL/GenBank/DDBJ whole genome shotgun (WGS) entry which is preliminary data.</text>
</comment>
<feature type="transmembrane region" description="Helical" evidence="1">
    <location>
        <begin position="281"/>
        <end position="297"/>
    </location>
</feature>
<dbReference type="PANTHER" id="PTHR23028:SF53">
    <property type="entry name" value="ACYL_TRANSF_3 DOMAIN-CONTAINING PROTEIN"/>
    <property type="match status" value="1"/>
</dbReference>
<feature type="domain" description="Acyltransferase 3" evidence="2">
    <location>
        <begin position="12"/>
        <end position="333"/>
    </location>
</feature>
<dbReference type="Pfam" id="PF19040">
    <property type="entry name" value="SGNH"/>
    <property type="match status" value="1"/>
</dbReference>
<feature type="transmembrane region" description="Helical" evidence="1">
    <location>
        <begin position="105"/>
        <end position="125"/>
    </location>
</feature>
<dbReference type="Proteomes" id="UP000247814">
    <property type="component" value="Unassembled WGS sequence"/>
</dbReference>
<evidence type="ECO:0000313" key="5">
    <source>
        <dbReference type="Proteomes" id="UP000247814"/>
    </source>
</evidence>
<gene>
    <name evidence="4" type="ORF">CFR77_03670</name>
</gene>
<feature type="transmembrane region" description="Helical" evidence="1">
    <location>
        <begin position="317"/>
        <end position="336"/>
    </location>
</feature>
<keyword evidence="1" id="KW-0812">Transmembrane</keyword>
<dbReference type="Pfam" id="PF01757">
    <property type="entry name" value="Acyl_transf_3"/>
    <property type="match status" value="1"/>
</dbReference>
<feature type="transmembrane region" description="Helical" evidence="1">
    <location>
        <begin position="193"/>
        <end position="213"/>
    </location>
</feature>
<feature type="transmembrane region" description="Helical" evidence="1">
    <location>
        <begin position="15"/>
        <end position="34"/>
    </location>
</feature>
<dbReference type="GO" id="GO:0016747">
    <property type="term" value="F:acyltransferase activity, transferring groups other than amino-acyl groups"/>
    <property type="evidence" value="ECO:0007669"/>
    <property type="project" value="InterPro"/>
</dbReference>
<name>A0A318R3K9_9PROT</name>
<keyword evidence="4" id="KW-0808">Transferase</keyword>
<feature type="transmembrane region" description="Helical" evidence="1">
    <location>
        <begin position="225"/>
        <end position="245"/>
    </location>
</feature>
<feature type="transmembrane region" description="Helical" evidence="1">
    <location>
        <begin position="137"/>
        <end position="160"/>
    </location>
</feature>
<keyword evidence="1" id="KW-0472">Membrane</keyword>
<proteinExistence type="predicted"/>
<dbReference type="EMBL" id="NKUA01000003">
    <property type="protein sequence ID" value="PYD80523.1"/>
    <property type="molecule type" value="Genomic_DNA"/>
</dbReference>
<dbReference type="PANTHER" id="PTHR23028">
    <property type="entry name" value="ACETYLTRANSFERASE"/>
    <property type="match status" value="1"/>
</dbReference>
<dbReference type="GO" id="GO:0016020">
    <property type="term" value="C:membrane"/>
    <property type="evidence" value="ECO:0007669"/>
    <property type="project" value="TreeGrafter"/>
</dbReference>
<feature type="transmembrane region" description="Helical" evidence="1">
    <location>
        <begin position="167"/>
        <end position="187"/>
    </location>
</feature>
<feature type="transmembrane region" description="Helical" evidence="1">
    <location>
        <begin position="348"/>
        <end position="370"/>
    </location>
</feature>
<feature type="transmembrane region" description="Helical" evidence="1">
    <location>
        <begin position="41"/>
        <end position="58"/>
    </location>
</feature>
<dbReference type="InterPro" id="IPR050879">
    <property type="entry name" value="Acyltransferase_3"/>
</dbReference>
<dbReference type="RefSeq" id="WP_110567673.1">
    <property type="nucleotide sequence ID" value="NZ_CP137147.1"/>
</dbReference>